<keyword evidence="1" id="KW-1185">Reference proteome</keyword>
<accession>A0A915D425</accession>
<dbReference type="AlphaFoldDB" id="A0A915D425"/>
<evidence type="ECO:0000313" key="2">
    <source>
        <dbReference type="WBParaSite" id="jg15628"/>
    </source>
</evidence>
<dbReference type="Proteomes" id="UP000887574">
    <property type="component" value="Unplaced"/>
</dbReference>
<dbReference type="WBParaSite" id="jg15628">
    <property type="protein sequence ID" value="jg15628"/>
    <property type="gene ID" value="jg15628"/>
</dbReference>
<reference evidence="2" key="1">
    <citation type="submission" date="2022-11" db="UniProtKB">
        <authorList>
            <consortium name="WormBaseParasite"/>
        </authorList>
    </citation>
    <scope>IDENTIFICATION</scope>
</reference>
<evidence type="ECO:0000313" key="1">
    <source>
        <dbReference type="Proteomes" id="UP000887574"/>
    </source>
</evidence>
<sequence>MATLHLGLQYCLKVGKPKITLKSTLAVCLTYSCSHSFPGRSNPAHPSHGIELVFLWINPHYAWLKNLMASVPNHHCTLNWLPVHGGMSQIPPSLMNFAMNVMSVRQTTN</sequence>
<proteinExistence type="predicted"/>
<name>A0A915D425_9BILA</name>
<protein>
    <submittedName>
        <fullName evidence="2">Uncharacterized protein</fullName>
    </submittedName>
</protein>
<organism evidence="1 2">
    <name type="scientific">Ditylenchus dipsaci</name>
    <dbReference type="NCBI Taxonomy" id="166011"/>
    <lineage>
        <taxon>Eukaryota</taxon>
        <taxon>Metazoa</taxon>
        <taxon>Ecdysozoa</taxon>
        <taxon>Nematoda</taxon>
        <taxon>Chromadorea</taxon>
        <taxon>Rhabditida</taxon>
        <taxon>Tylenchina</taxon>
        <taxon>Tylenchomorpha</taxon>
        <taxon>Sphaerularioidea</taxon>
        <taxon>Anguinidae</taxon>
        <taxon>Anguininae</taxon>
        <taxon>Ditylenchus</taxon>
    </lineage>
</organism>